<sequence>MAKRTRQNKDKFEIAFYEGVLEKSPKFVEALAALGDLYTKKGLVAEGLIVDERLSKIRPQDPIVLYNLACSYSLMERIDDAFDNIRKAIYCGYDDVKFMSFDEDLSNLRKDKRFIKFLDILKEQKISGSSRNLDDEI</sequence>
<evidence type="ECO:0000313" key="1">
    <source>
        <dbReference type="EMBL" id="VAW12820.1"/>
    </source>
</evidence>
<dbReference type="EMBL" id="UOEN01000128">
    <property type="protein sequence ID" value="VAW12820.1"/>
    <property type="molecule type" value="Genomic_DNA"/>
</dbReference>
<protein>
    <submittedName>
        <fullName evidence="1">Uncharacterized protein</fullName>
    </submittedName>
</protein>
<accession>A0A3B0T7H8</accession>
<name>A0A3B0T7H8_9ZZZZ</name>
<dbReference type="NCBIfam" id="NF047558">
    <property type="entry name" value="TPR_END_plus"/>
    <property type="match status" value="1"/>
</dbReference>
<dbReference type="SUPFAM" id="SSF48452">
    <property type="entry name" value="TPR-like"/>
    <property type="match status" value="1"/>
</dbReference>
<proteinExistence type="predicted"/>
<dbReference type="Gene3D" id="1.25.40.10">
    <property type="entry name" value="Tetratricopeptide repeat domain"/>
    <property type="match status" value="1"/>
</dbReference>
<organism evidence="1">
    <name type="scientific">hydrothermal vent metagenome</name>
    <dbReference type="NCBI Taxonomy" id="652676"/>
    <lineage>
        <taxon>unclassified sequences</taxon>
        <taxon>metagenomes</taxon>
        <taxon>ecological metagenomes</taxon>
    </lineage>
</organism>
<reference evidence="1" key="1">
    <citation type="submission" date="2018-06" db="EMBL/GenBank/DDBJ databases">
        <authorList>
            <person name="Zhirakovskaya E."/>
        </authorList>
    </citation>
    <scope>NUCLEOTIDE SEQUENCE</scope>
</reference>
<gene>
    <name evidence="1" type="ORF">MNBD_BACTEROID05-276</name>
</gene>
<dbReference type="InterPro" id="IPR011990">
    <property type="entry name" value="TPR-like_helical_dom_sf"/>
</dbReference>
<dbReference type="AlphaFoldDB" id="A0A3B0T7H8"/>